<dbReference type="Proteomes" id="UP000265080">
    <property type="component" value="Chromosome 22"/>
</dbReference>
<evidence type="ECO:0000259" key="13">
    <source>
        <dbReference type="PROSITE" id="PS50835"/>
    </source>
</evidence>
<dbReference type="GeneTree" id="ENSGT00940000163670"/>
<evidence type="ECO:0000313" key="14">
    <source>
        <dbReference type="Ensembl" id="ENSAPEP00000008208.1"/>
    </source>
</evidence>
<dbReference type="GO" id="GO:0031295">
    <property type="term" value="P:T cell costimulation"/>
    <property type="evidence" value="ECO:0007669"/>
    <property type="project" value="TreeGrafter"/>
</dbReference>
<dbReference type="Pfam" id="PF00047">
    <property type="entry name" value="ig"/>
    <property type="match status" value="1"/>
</dbReference>
<dbReference type="InterPro" id="IPR007110">
    <property type="entry name" value="Ig-like_dom"/>
</dbReference>
<dbReference type="GO" id="GO:0042130">
    <property type="term" value="P:negative regulation of T cell proliferation"/>
    <property type="evidence" value="ECO:0007669"/>
    <property type="project" value="TreeGrafter"/>
</dbReference>
<dbReference type="FunFam" id="2.60.40.10:FF:000142">
    <property type="entry name" value="V-set domain-containing T-cell activation inhibitor 1"/>
    <property type="match status" value="1"/>
</dbReference>
<dbReference type="PANTHER" id="PTHR25466">
    <property type="entry name" value="T-LYMPHOCYTE ACTIVATION ANTIGEN"/>
    <property type="match status" value="1"/>
</dbReference>
<evidence type="ECO:0000256" key="3">
    <source>
        <dbReference type="ARBA" id="ARBA00022692"/>
    </source>
</evidence>
<reference evidence="14" key="3">
    <citation type="submission" date="2025-09" db="UniProtKB">
        <authorList>
            <consortium name="Ensembl"/>
        </authorList>
    </citation>
    <scope>IDENTIFICATION</scope>
</reference>
<dbReference type="InterPro" id="IPR013783">
    <property type="entry name" value="Ig-like_fold"/>
</dbReference>
<keyword evidence="6 11" id="KW-0472">Membrane</keyword>
<dbReference type="GO" id="GO:0007166">
    <property type="term" value="P:cell surface receptor signaling pathway"/>
    <property type="evidence" value="ECO:0007669"/>
    <property type="project" value="TreeGrafter"/>
</dbReference>
<keyword evidence="3 11" id="KW-0812">Transmembrane</keyword>
<dbReference type="InterPro" id="IPR036179">
    <property type="entry name" value="Ig-like_dom_sf"/>
</dbReference>
<evidence type="ECO:0000256" key="10">
    <source>
        <dbReference type="ARBA" id="ARBA00023319"/>
    </source>
</evidence>
<dbReference type="SMART" id="SM00409">
    <property type="entry name" value="IG"/>
    <property type="match status" value="2"/>
</dbReference>
<feature type="domain" description="Ig-like" evidence="13">
    <location>
        <begin position="255"/>
        <end position="339"/>
    </location>
</feature>
<dbReference type="PANTHER" id="PTHR25466:SF14">
    <property type="entry name" value="BUTYROPHILIN SUBFAMILY 2 MEMBER A2-LIKE-RELATED"/>
    <property type="match status" value="1"/>
</dbReference>
<dbReference type="InterPro" id="IPR013151">
    <property type="entry name" value="Immunoglobulin_dom"/>
</dbReference>
<name>A0A3P8S5U6_AMPPE</name>
<dbReference type="GO" id="GO:0071222">
    <property type="term" value="P:cellular response to lipopolysaccharide"/>
    <property type="evidence" value="ECO:0007669"/>
    <property type="project" value="TreeGrafter"/>
</dbReference>
<dbReference type="AlphaFoldDB" id="A0A3P8S5U6"/>
<dbReference type="PROSITE" id="PS50835">
    <property type="entry name" value="IG_LIKE"/>
    <property type="match status" value="3"/>
</dbReference>
<dbReference type="Ensembl" id="ENSAPET00000008447.1">
    <property type="protein sequence ID" value="ENSAPEP00000008208.1"/>
    <property type="gene ID" value="ENSAPEG00000005941.1"/>
</dbReference>
<evidence type="ECO:0000256" key="2">
    <source>
        <dbReference type="ARBA" id="ARBA00022475"/>
    </source>
</evidence>
<protein>
    <recommendedName>
        <fullName evidence="13">Ig-like domain-containing protein</fullName>
    </recommendedName>
</protein>
<dbReference type="InterPro" id="IPR013162">
    <property type="entry name" value="CD80_C2-set"/>
</dbReference>
<dbReference type="InterPro" id="IPR003599">
    <property type="entry name" value="Ig_sub"/>
</dbReference>
<keyword evidence="5 11" id="KW-1133">Transmembrane helix</keyword>
<dbReference type="InterPro" id="IPR051713">
    <property type="entry name" value="T-cell_Activation_Regulation"/>
</dbReference>
<keyword evidence="10" id="KW-0393">Immunoglobulin domain</keyword>
<organism evidence="14 15">
    <name type="scientific">Amphiprion percula</name>
    <name type="common">Orange clownfish</name>
    <name type="synonym">Lutjanus percula</name>
    <dbReference type="NCBI Taxonomy" id="161767"/>
    <lineage>
        <taxon>Eukaryota</taxon>
        <taxon>Metazoa</taxon>
        <taxon>Chordata</taxon>
        <taxon>Craniata</taxon>
        <taxon>Vertebrata</taxon>
        <taxon>Euteleostomi</taxon>
        <taxon>Actinopterygii</taxon>
        <taxon>Neopterygii</taxon>
        <taxon>Teleostei</taxon>
        <taxon>Neoteleostei</taxon>
        <taxon>Acanthomorphata</taxon>
        <taxon>Ovalentaria</taxon>
        <taxon>Pomacentridae</taxon>
        <taxon>Amphiprion</taxon>
    </lineage>
</organism>
<evidence type="ECO:0000313" key="15">
    <source>
        <dbReference type="Proteomes" id="UP000265080"/>
    </source>
</evidence>
<keyword evidence="8" id="KW-0675">Receptor</keyword>
<dbReference type="SUPFAM" id="SSF48726">
    <property type="entry name" value="Immunoglobulin"/>
    <property type="match status" value="3"/>
</dbReference>
<dbReference type="CDD" id="cd00096">
    <property type="entry name" value="Ig"/>
    <property type="match status" value="1"/>
</dbReference>
<keyword evidence="15" id="KW-1185">Reference proteome</keyword>
<evidence type="ECO:0000256" key="5">
    <source>
        <dbReference type="ARBA" id="ARBA00022989"/>
    </source>
</evidence>
<evidence type="ECO:0000256" key="4">
    <source>
        <dbReference type="ARBA" id="ARBA00022729"/>
    </source>
</evidence>
<dbReference type="GO" id="GO:0042102">
    <property type="term" value="P:positive regulation of T cell proliferation"/>
    <property type="evidence" value="ECO:0007669"/>
    <property type="project" value="TreeGrafter"/>
</dbReference>
<evidence type="ECO:0000256" key="11">
    <source>
        <dbReference type="SAM" id="Phobius"/>
    </source>
</evidence>
<reference evidence="14" key="2">
    <citation type="submission" date="2025-08" db="UniProtKB">
        <authorList>
            <consortium name="Ensembl"/>
        </authorList>
    </citation>
    <scope>IDENTIFICATION</scope>
</reference>
<accession>A0A3P8S5U6</accession>
<feature type="transmembrane region" description="Helical" evidence="11">
    <location>
        <begin position="353"/>
        <end position="375"/>
    </location>
</feature>
<evidence type="ECO:0000256" key="12">
    <source>
        <dbReference type="SAM" id="SignalP"/>
    </source>
</evidence>
<dbReference type="GO" id="GO:0006955">
    <property type="term" value="P:immune response"/>
    <property type="evidence" value="ECO:0007669"/>
    <property type="project" value="TreeGrafter"/>
</dbReference>
<evidence type="ECO:0000256" key="1">
    <source>
        <dbReference type="ARBA" id="ARBA00004251"/>
    </source>
</evidence>
<feature type="domain" description="Ig-like" evidence="13">
    <location>
        <begin position="25"/>
        <end position="118"/>
    </location>
</feature>
<feature type="chain" id="PRO_5018074150" description="Ig-like domain-containing protein" evidence="12">
    <location>
        <begin position="29"/>
        <end position="388"/>
    </location>
</feature>
<keyword evidence="7" id="KW-1015">Disulfide bond</keyword>
<evidence type="ECO:0000256" key="8">
    <source>
        <dbReference type="ARBA" id="ARBA00023170"/>
    </source>
</evidence>
<dbReference type="STRING" id="161767.ENSAPEP00000008208"/>
<dbReference type="Gene3D" id="2.60.40.10">
    <property type="entry name" value="Immunoglobulins"/>
    <property type="match status" value="3"/>
</dbReference>
<sequence length="388" mass="43448">MKICRNMIKMKDSVFLVMFLWILTVSRGDTEVSCVFMERCILPCSFQVADQINIRWHSITRDFNVHSFYYNQDQLRSQHQIYRDRTSLFNDQISTGNASLQLTGVTVQDEGIYQCYISTVNAPQISLTNLTVYAPVQDVNIQQVENRITCSSEGIYPQPELTWSTTPPSNINLLNSTTVQQNEQQLYSLSSSLILSPNDTDLLYSCTISTPTNRRRAAWRKLSEENISSQQSTHTLLTCFILVFFSSIISAPISGSTSETIITCAASNFSFSHLLWRFNHSQMILNQSRTDGRSTISEEWRQQVKDVSESGDITLQDLSSEQEGIYTCQLSNAEEMLISDTSVKISGGSSVNVGGIIVAVIAAVLVAAAVGLFLFCKKKKGQQENNTI</sequence>
<evidence type="ECO:0000256" key="9">
    <source>
        <dbReference type="ARBA" id="ARBA00023180"/>
    </source>
</evidence>
<feature type="domain" description="Ig-like" evidence="13">
    <location>
        <begin position="123"/>
        <end position="223"/>
    </location>
</feature>
<comment type="subcellular location">
    <subcellularLocation>
        <location evidence="1">Cell membrane</location>
        <topology evidence="1">Single-pass type I membrane protein</topology>
    </subcellularLocation>
</comment>
<proteinExistence type="predicted"/>
<dbReference type="Pfam" id="PF08205">
    <property type="entry name" value="C2-set_2"/>
    <property type="match status" value="1"/>
</dbReference>
<dbReference type="Pfam" id="PF07686">
    <property type="entry name" value="V-set"/>
    <property type="match status" value="1"/>
</dbReference>
<dbReference type="InterPro" id="IPR013106">
    <property type="entry name" value="Ig_V-set"/>
</dbReference>
<keyword evidence="4 12" id="KW-0732">Signal</keyword>
<dbReference type="GO" id="GO:0009897">
    <property type="term" value="C:external side of plasma membrane"/>
    <property type="evidence" value="ECO:0007669"/>
    <property type="project" value="TreeGrafter"/>
</dbReference>
<evidence type="ECO:0000256" key="6">
    <source>
        <dbReference type="ARBA" id="ARBA00023136"/>
    </source>
</evidence>
<evidence type="ECO:0000256" key="7">
    <source>
        <dbReference type="ARBA" id="ARBA00023157"/>
    </source>
</evidence>
<reference evidence="14 15" key="1">
    <citation type="submission" date="2018-03" db="EMBL/GenBank/DDBJ databases">
        <title>Finding Nemo's genes: A chromosome-scale reference assembly of the genome of the orange clownfish Amphiprion percula.</title>
        <authorList>
            <person name="Lehmann R."/>
        </authorList>
    </citation>
    <scope>NUCLEOTIDE SEQUENCE</scope>
</reference>
<feature type="signal peptide" evidence="12">
    <location>
        <begin position="1"/>
        <end position="28"/>
    </location>
</feature>
<keyword evidence="9" id="KW-0325">Glycoprotein</keyword>
<keyword evidence="2" id="KW-1003">Cell membrane</keyword>